<keyword evidence="2" id="KW-0865">Zymogen</keyword>
<keyword evidence="1" id="KW-0210">Decarboxylase</keyword>
<evidence type="ECO:0000256" key="2">
    <source>
        <dbReference type="ARBA" id="ARBA00023145"/>
    </source>
</evidence>
<keyword evidence="4" id="KW-0670">Pyruvate</keyword>
<keyword evidence="7" id="KW-1185">Reference proteome</keyword>
<feature type="domain" description="L-tryptophan decarboxylase PsiD-like" evidence="5">
    <location>
        <begin position="41"/>
        <end position="176"/>
    </location>
</feature>
<keyword evidence="3" id="KW-0456">Lyase</keyword>
<gene>
    <name evidence="6" type="ORF">ACFSR2_22830</name>
</gene>
<dbReference type="PANTHER" id="PTHR10067">
    <property type="entry name" value="PHOSPHATIDYLSERINE DECARBOXYLASE"/>
    <property type="match status" value="1"/>
</dbReference>
<sequence>MLQHQLIPFNMQSGWIPNPSRESFRLFFEMILNTEPTELSPSIQALRDLILSNDVLTYLANNAFQQNGNIVDSNQSTKEAPIPRIPDLDTLLNGFNTILNMAPQFINNDLVGLPFSALVVGIDATLGGSTLFRLPMFNDKMGAILNEWSIFLDSTASNSGFSVEGEQWLSYTAKKQYQFDLWKKDNESLPYWNSWDSFFTRVFKDPAKERPIAGPDTNQIVICPNDGSLFCWQPQVKRKDVFWLKGMPYSLDDIFSSPDPTQDAYIKSLGLADIFDGGYVFQTYLNPYNFHRWWVPVNGEVVFDPLVIPGCFFSKLVLPDYGGATTASTPYLAEVNARGLILIKTEDYGYICCLPLGMSEVSTVQFDSGMVQGAQVKKGDEMGMFHYGGSSFVVIYQNLPDKQLIFMNEAGVAYPQQPPPPGSSAGASNYGTNIGSQIGQWYCKC</sequence>
<organism evidence="6 7">
    <name type="scientific">Emticicia soli</name>
    <dbReference type="NCBI Taxonomy" id="2027878"/>
    <lineage>
        <taxon>Bacteria</taxon>
        <taxon>Pseudomonadati</taxon>
        <taxon>Bacteroidota</taxon>
        <taxon>Cytophagia</taxon>
        <taxon>Cytophagales</taxon>
        <taxon>Leadbetterellaceae</taxon>
        <taxon>Emticicia</taxon>
    </lineage>
</organism>
<evidence type="ECO:0000256" key="4">
    <source>
        <dbReference type="ARBA" id="ARBA00023317"/>
    </source>
</evidence>
<dbReference type="RefSeq" id="WP_340233978.1">
    <property type="nucleotide sequence ID" value="NZ_JBBEWC010000001.1"/>
</dbReference>
<proteinExistence type="predicted"/>
<reference evidence="7" key="1">
    <citation type="journal article" date="2019" name="Int. J. Syst. Evol. Microbiol.">
        <title>The Global Catalogue of Microorganisms (GCM) 10K type strain sequencing project: providing services to taxonomists for standard genome sequencing and annotation.</title>
        <authorList>
            <consortium name="The Broad Institute Genomics Platform"/>
            <consortium name="The Broad Institute Genome Sequencing Center for Infectious Disease"/>
            <person name="Wu L."/>
            <person name="Ma J."/>
        </authorList>
    </citation>
    <scope>NUCLEOTIDE SEQUENCE [LARGE SCALE GENOMIC DNA]</scope>
    <source>
        <strain evidence="7">KCTC 52344</strain>
    </source>
</reference>
<evidence type="ECO:0000259" key="5">
    <source>
        <dbReference type="Pfam" id="PF12588"/>
    </source>
</evidence>
<dbReference type="PANTHER" id="PTHR10067:SF9">
    <property type="entry name" value="PHOSPHATIDYLSERINE DECARBOXYLASE FAMILY PROTEIN (AFU_ORTHOLOGUE AFUA_7G01730)"/>
    <property type="match status" value="1"/>
</dbReference>
<dbReference type="Proteomes" id="UP001597510">
    <property type="component" value="Unassembled WGS sequence"/>
</dbReference>
<evidence type="ECO:0000256" key="1">
    <source>
        <dbReference type="ARBA" id="ARBA00022793"/>
    </source>
</evidence>
<dbReference type="InterPro" id="IPR003817">
    <property type="entry name" value="PS_Dcarbxylase"/>
</dbReference>
<dbReference type="Pfam" id="PF02666">
    <property type="entry name" value="PS_Dcarbxylase"/>
    <property type="match status" value="1"/>
</dbReference>
<comment type="caution">
    <text evidence="6">The sequence shown here is derived from an EMBL/GenBank/DDBJ whole genome shotgun (WGS) entry which is preliminary data.</text>
</comment>
<accession>A0ABW5JDM4</accession>
<evidence type="ECO:0000313" key="6">
    <source>
        <dbReference type="EMBL" id="MFD2523753.1"/>
    </source>
</evidence>
<evidence type="ECO:0000313" key="7">
    <source>
        <dbReference type="Proteomes" id="UP001597510"/>
    </source>
</evidence>
<name>A0ABW5JDM4_9BACT</name>
<dbReference type="InterPro" id="IPR022237">
    <property type="entry name" value="PsiD-like"/>
</dbReference>
<dbReference type="Pfam" id="PF12588">
    <property type="entry name" value="PSDC"/>
    <property type="match status" value="1"/>
</dbReference>
<evidence type="ECO:0000256" key="3">
    <source>
        <dbReference type="ARBA" id="ARBA00023239"/>
    </source>
</evidence>
<protein>
    <submittedName>
        <fullName evidence="6">Phophatidylserine decarboxylase associated domain-containing protein</fullName>
    </submittedName>
</protein>
<dbReference type="EMBL" id="JBHULC010000038">
    <property type="protein sequence ID" value="MFD2523753.1"/>
    <property type="molecule type" value="Genomic_DNA"/>
</dbReference>